<evidence type="ECO:0000313" key="1">
    <source>
        <dbReference type="EMBL" id="KZM18887.1"/>
    </source>
</evidence>
<protein>
    <submittedName>
        <fullName evidence="2">Uncharacterized protein</fullName>
    </submittedName>
</protein>
<sequence length="349" mass="40437">MHVPEVQMETDRPPQRLPHRQQGRCNELFFKTIYRTWSDLPRELRDLIYGYCLLYEGIQVHNVRHFPHGFRRSGRNDGAGANFSKSFWSFTQANRQVRAEFTPCLRKLRRVSTPLATLNAYVGIFNPVDKQTGARTGWIEPIEPNVSGLSLSPDGVEVLSLIEHNRFDPDFHLELHPEPTDIGPHDFDELDVLYRLDCNINPRGTLFKACGITSITLFPVSSPFCKHNSMVVHSSVQAGLKQKFMIKLDVKPTSTVDGIIRTTLQQRCCLEYWIYEEALLTSYWNLHIQAGLSRYEATWIIITRTLLVRKWEEYNGNEDQLRNTYFLWRNASISESGHQLITINELLKD</sequence>
<name>A0A163MBU7_DIDRA</name>
<keyword evidence="3" id="KW-1185">Reference proteome</keyword>
<reference evidence="2 3" key="1">
    <citation type="journal article" date="2016" name="Sci. Rep.">
        <title>Draft genome sequencing and secretome analysis of fungal phytopathogen Ascochyta rabiei provides insight into the necrotrophic effector repertoire.</title>
        <authorList>
            <person name="Verma S."/>
            <person name="Gazara R.K."/>
            <person name="Nizam S."/>
            <person name="Parween S."/>
            <person name="Chattopadhyay D."/>
            <person name="Verma P.K."/>
        </authorList>
    </citation>
    <scope>NUCLEOTIDE SEQUENCE [LARGE SCALE GENOMIC DNA]</scope>
    <source>
        <strain evidence="2 3">ArDII</strain>
    </source>
</reference>
<dbReference type="Proteomes" id="UP000076837">
    <property type="component" value="Unassembled WGS sequence"/>
</dbReference>
<accession>A0A163MBU7</accession>
<proteinExistence type="predicted"/>
<evidence type="ECO:0000313" key="3">
    <source>
        <dbReference type="Proteomes" id="UP000076837"/>
    </source>
</evidence>
<organism evidence="2 3">
    <name type="scientific">Didymella rabiei</name>
    <name type="common">Chickpea ascochyta blight fungus</name>
    <name type="synonym">Mycosphaerella rabiei</name>
    <dbReference type="NCBI Taxonomy" id="5454"/>
    <lineage>
        <taxon>Eukaryota</taxon>
        <taxon>Fungi</taxon>
        <taxon>Dikarya</taxon>
        <taxon>Ascomycota</taxon>
        <taxon>Pezizomycotina</taxon>
        <taxon>Dothideomycetes</taxon>
        <taxon>Pleosporomycetidae</taxon>
        <taxon>Pleosporales</taxon>
        <taxon>Pleosporineae</taxon>
        <taxon>Didymellaceae</taxon>
        <taxon>Ascochyta</taxon>
    </lineage>
</organism>
<dbReference type="EMBL" id="JYNV01000319">
    <property type="protein sequence ID" value="KZM18887.1"/>
    <property type="molecule type" value="Genomic_DNA"/>
</dbReference>
<dbReference type="EMBL" id="JYNV01000011">
    <property type="protein sequence ID" value="KZM28574.1"/>
    <property type="molecule type" value="Genomic_DNA"/>
</dbReference>
<gene>
    <name evidence="2" type="ORF">ST47_g289</name>
    <name evidence="1" type="ORF">ST47_g9976</name>
</gene>
<comment type="caution">
    <text evidence="2">The sequence shown here is derived from an EMBL/GenBank/DDBJ whole genome shotgun (WGS) entry which is preliminary data.</text>
</comment>
<dbReference type="AlphaFoldDB" id="A0A163MBU7"/>
<evidence type="ECO:0000313" key="2">
    <source>
        <dbReference type="EMBL" id="KZM28574.1"/>
    </source>
</evidence>